<dbReference type="SUPFAM" id="SSF53756">
    <property type="entry name" value="UDP-Glycosyltransferase/glycogen phosphorylase"/>
    <property type="match status" value="1"/>
</dbReference>
<dbReference type="Pfam" id="PF13692">
    <property type="entry name" value="Glyco_trans_1_4"/>
    <property type="match status" value="1"/>
</dbReference>
<dbReference type="InterPro" id="IPR050194">
    <property type="entry name" value="Glycosyltransferase_grp1"/>
</dbReference>
<feature type="domain" description="Glycosyltransferase subfamily 4-like N-terminal" evidence="1">
    <location>
        <begin position="31"/>
        <end position="243"/>
    </location>
</feature>
<accession>A0A7C9VG47</accession>
<evidence type="ECO:0000259" key="1">
    <source>
        <dbReference type="Pfam" id="PF13439"/>
    </source>
</evidence>
<evidence type="ECO:0000313" key="3">
    <source>
        <dbReference type="Proteomes" id="UP000481252"/>
    </source>
</evidence>
<dbReference type="AlphaFoldDB" id="A0A7C9VG47"/>
<protein>
    <submittedName>
        <fullName evidence="2">Glycosyltransferase</fullName>
    </submittedName>
</protein>
<dbReference type="Gene3D" id="3.40.50.2000">
    <property type="entry name" value="Glycogen Phosphorylase B"/>
    <property type="match status" value="2"/>
</dbReference>
<keyword evidence="2" id="KW-0808">Transferase</keyword>
<comment type="caution">
    <text evidence="2">The sequence shown here is derived from an EMBL/GenBank/DDBJ whole genome shotgun (WGS) entry which is preliminary data.</text>
</comment>
<evidence type="ECO:0000313" key="2">
    <source>
        <dbReference type="EMBL" id="NGN44172.1"/>
    </source>
</evidence>
<dbReference type="GO" id="GO:0016757">
    <property type="term" value="F:glycosyltransferase activity"/>
    <property type="evidence" value="ECO:0007669"/>
    <property type="project" value="TreeGrafter"/>
</dbReference>
<keyword evidence="3" id="KW-1185">Reference proteome</keyword>
<dbReference type="PANTHER" id="PTHR45947:SF3">
    <property type="entry name" value="SULFOQUINOVOSYL TRANSFERASE SQD2"/>
    <property type="match status" value="1"/>
</dbReference>
<dbReference type="Proteomes" id="UP000481252">
    <property type="component" value="Unassembled WGS sequence"/>
</dbReference>
<sequence>MADRQSGPIAHDRTKSASMSVAVVNAIRGQGGAALAAQRLHASLGQAGLDARFVCLDGYQAGDLHPQPSANPLEAARRLALRAVRSAQARAGTALRPKLAETFELQPIIPQKAARLSIPSCDIVNLHWVSIFLTPETIAWIADTRAPIVWTLHDMVPFTGGCHYDNGCGRFEEACGQCPQLFRPGPNDLSRRNFERKRRAYSSIPADRLTIVAPSRWMAEQCTKSALLGERRIEVIPNSVDLQTFSPRPKDEARHSLGLPVDRPIVLLVSANLSNGRKGGQFVAQIMERIRAGLPGALLVTVGGGKLPSAVEHRSLGTIRDDREMAAAYAAADITILPSLQDNLPNTMLESMACGTPVVGFNTGGVPDFVLPGQTGALASAGDAGAFGEVALRILKSDRTGMAQNARRLIERECAFDVQAQRYKALFGELAGRNRL</sequence>
<reference evidence="2 3" key="1">
    <citation type="submission" date="2020-02" db="EMBL/GenBank/DDBJ databases">
        <title>Genome sequence of the type strain CGMCC 1.15528 of Mesorhizobium zhangyense.</title>
        <authorList>
            <person name="Gao J."/>
            <person name="Sun J."/>
        </authorList>
    </citation>
    <scope>NUCLEOTIDE SEQUENCE [LARGE SCALE GENOMIC DNA]</scope>
    <source>
        <strain evidence="2 3">CGMCC 1.15528</strain>
    </source>
</reference>
<dbReference type="PANTHER" id="PTHR45947">
    <property type="entry name" value="SULFOQUINOVOSYL TRANSFERASE SQD2"/>
    <property type="match status" value="1"/>
</dbReference>
<organism evidence="2 3">
    <name type="scientific">Mesorhizobium zhangyense</name>
    <dbReference type="NCBI Taxonomy" id="1776730"/>
    <lineage>
        <taxon>Bacteria</taxon>
        <taxon>Pseudomonadati</taxon>
        <taxon>Pseudomonadota</taxon>
        <taxon>Alphaproteobacteria</taxon>
        <taxon>Hyphomicrobiales</taxon>
        <taxon>Phyllobacteriaceae</taxon>
        <taxon>Mesorhizobium</taxon>
    </lineage>
</organism>
<gene>
    <name evidence="2" type="ORF">G6N74_24180</name>
</gene>
<dbReference type="Pfam" id="PF13439">
    <property type="entry name" value="Glyco_transf_4"/>
    <property type="match status" value="1"/>
</dbReference>
<dbReference type="EMBL" id="JAAKZG010000013">
    <property type="protein sequence ID" value="NGN44172.1"/>
    <property type="molecule type" value="Genomic_DNA"/>
</dbReference>
<dbReference type="InterPro" id="IPR028098">
    <property type="entry name" value="Glyco_trans_4-like_N"/>
</dbReference>
<proteinExistence type="predicted"/>
<dbReference type="RefSeq" id="WP_165120569.1">
    <property type="nucleotide sequence ID" value="NZ_JAAKZG010000013.1"/>
</dbReference>
<name>A0A7C9VG47_9HYPH</name>